<dbReference type="Pfam" id="PF03575">
    <property type="entry name" value="Peptidase_S51"/>
    <property type="match status" value="1"/>
</dbReference>
<evidence type="ECO:0000256" key="4">
    <source>
        <dbReference type="ARBA" id="ARBA00022825"/>
    </source>
</evidence>
<dbReference type="GO" id="GO:0006508">
    <property type="term" value="P:proteolysis"/>
    <property type="evidence" value="ECO:0007669"/>
    <property type="project" value="UniProtKB-KW"/>
</dbReference>
<keyword evidence="3" id="KW-0378">Hydrolase</keyword>
<reference evidence="5 6" key="1">
    <citation type="submission" date="2019-09" db="EMBL/GenBank/DDBJ databases">
        <title>Phylogeny of genus Pseudoclavibacter and closely related genus.</title>
        <authorList>
            <person name="Li Y."/>
        </authorList>
    </citation>
    <scope>NUCLEOTIDE SEQUENCE [LARGE SCALE GENOMIC DNA]</scope>
    <source>
        <strain evidence="5 6">THG-MD12</strain>
    </source>
</reference>
<keyword evidence="4" id="KW-0720">Serine protease</keyword>
<evidence type="ECO:0000313" key="5">
    <source>
        <dbReference type="EMBL" id="KAB1639733.1"/>
    </source>
</evidence>
<dbReference type="Gene3D" id="3.40.50.880">
    <property type="match status" value="1"/>
</dbReference>
<dbReference type="SUPFAM" id="SSF52317">
    <property type="entry name" value="Class I glutamine amidotransferase-like"/>
    <property type="match status" value="1"/>
</dbReference>
<sequence length="243" mass="24382">MSIFLVGGGDGPGVELALSQLASDARLRAGGETPVIAIIAVGEAPRPVADWFADRLRSLDPGVLATPVLARSTEAGEPLDEIDLASFSTAHAILVAGGHTPAYLAALAPLATDVRRLVSEGVSYLGYSAGAAIAADEAIIGGWRIGGVPVAPEESGEGLDEVTLEAGLGLVDLTIEAHAAQWGLVALCAASIEAGLAERILAIDEDTVLKVGEGALEILGSGSVWQLTAAEGGVTVSSSRASG</sequence>
<evidence type="ECO:0000256" key="2">
    <source>
        <dbReference type="ARBA" id="ARBA00022670"/>
    </source>
</evidence>
<accession>A0A7J5B6X9</accession>
<dbReference type="RefSeq" id="WP_151422897.1">
    <property type="nucleotide sequence ID" value="NZ_CANKVH010000002.1"/>
</dbReference>
<proteinExistence type="inferred from homology"/>
<evidence type="ECO:0000313" key="6">
    <source>
        <dbReference type="Proteomes" id="UP000490386"/>
    </source>
</evidence>
<dbReference type="AlphaFoldDB" id="A0A7J5B6X9"/>
<evidence type="ECO:0000256" key="3">
    <source>
        <dbReference type="ARBA" id="ARBA00022801"/>
    </source>
</evidence>
<gene>
    <name evidence="5" type="ORF">F8O03_05300</name>
</gene>
<dbReference type="EMBL" id="WBJX01000001">
    <property type="protein sequence ID" value="KAB1639733.1"/>
    <property type="molecule type" value="Genomic_DNA"/>
</dbReference>
<keyword evidence="6" id="KW-1185">Reference proteome</keyword>
<name>A0A7J5B6X9_9MICO</name>
<dbReference type="Proteomes" id="UP000490386">
    <property type="component" value="Unassembled WGS sequence"/>
</dbReference>
<dbReference type="InterPro" id="IPR029062">
    <property type="entry name" value="Class_I_gatase-like"/>
</dbReference>
<organism evidence="5 6">
    <name type="scientific">Pseudoclavibacter terrae</name>
    <dbReference type="NCBI Taxonomy" id="1530195"/>
    <lineage>
        <taxon>Bacteria</taxon>
        <taxon>Bacillati</taxon>
        <taxon>Actinomycetota</taxon>
        <taxon>Actinomycetes</taxon>
        <taxon>Micrococcales</taxon>
        <taxon>Microbacteriaceae</taxon>
        <taxon>Pseudoclavibacter</taxon>
    </lineage>
</organism>
<dbReference type="GO" id="GO:0008236">
    <property type="term" value="F:serine-type peptidase activity"/>
    <property type="evidence" value="ECO:0007669"/>
    <property type="project" value="UniProtKB-KW"/>
</dbReference>
<dbReference type="OrthoDB" id="3078420at2"/>
<comment type="similarity">
    <text evidence="1">Belongs to the peptidase S51 family.</text>
</comment>
<evidence type="ECO:0000256" key="1">
    <source>
        <dbReference type="ARBA" id="ARBA00006534"/>
    </source>
</evidence>
<comment type="caution">
    <text evidence="5">The sequence shown here is derived from an EMBL/GenBank/DDBJ whole genome shotgun (WGS) entry which is preliminary data.</text>
</comment>
<dbReference type="InterPro" id="IPR005320">
    <property type="entry name" value="Peptidase_S51"/>
</dbReference>
<keyword evidence="2" id="KW-0645">Protease</keyword>
<protein>
    <submittedName>
        <fullName evidence="5">Peptidase S51</fullName>
    </submittedName>
</protein>